<feature type="compositionally biased region" description="Basic and acidic residues" evidence="1">
    <location>
        <begin position="830"/>
        <end position="856"/>
    </location>
</feature>
<feature type="region of interest" description="Disordered" evidence="1">
    <location>
        <begin position="653"/>
        <end position="901"/>
    </location>
</feature>
<feature type="region of interest" description="Disordered" evidence="1">
    <location>
        <begin position="1"/>
        <end position="78"/>
    </location>
</feature>
<feature type="compositionally biased region" description="Basic and acidic residues" evidence="1">
    <location>
        <begin position="779"/>
        <end position="797"/>
    </location>
</feature>
<accession>A0AAD7CMK9</accession>
<dbReference type="EMBL" id="JARKIE010000334">
    <property type="protein sequence ID" value="KAJ7653489.1"/>
    <property type="molecule type" value="Genomic_DNA"/>
</dbReference>
<feature type="compositionally biased region" description="Polar residues" evidence="1">
    <location>
        <begin position="687"/>
        <end position="724"/>
    </location>
</feature>
<feature type="compositionally biased region" description="Basic and acidic residues" evidence="1">
    <location>
        <begin position="656"/>
        <end position="671"/>
    </location>
</feature>
<reference evidence="2" key="1">
    <citation type="submission" date="2023-03" db="EMBL/GenBank/DDBJ databases">
        <title>Massive genome expansion in bonnet fungi (Mycena s.s.) driven by repeated elements and novel gene families across ecological guilds.</title>
        <authorList>
            <consortium name="Lawrence Berkeley National Laboratory"/>
            <person name="Harder C.B."/>
            <person name="Miyauchi S."/>
            <person name="Viragh M."/>
            <person name="Kuo A."/>
            <person name="Thoen E."/>
            <person name="Andreopoulos B."/>
            <person name="Lu D."/>
            <person name="Skrede I."/>
            <person name="Drula E."/>
            <person name="Henrissat B."/>
            <person name="Morin E."/>
            <person name="Kohler A."/>
            <person name="Barry K."/>
            <person name="LaButti K."/>
            <person name="Morin E."/>
            <person name="Salamov A."/>
            <person name="Lipzen A."/>
            <person name="Mereny Z."/>
            <person name="Hegedus B."/>
            <person name="Baldrian P."/>
            <person name="Stursova M."/>
            <person name="Weitz H."/>
            <person name="Taylor A."/>
            <person name="Grigoriev I.V."/>
            <person name="Nagy L.G."/>
            <person name="Martin F."/>
            <person name="Kauserud H."/>
        </authorList>
    </citation>
    <scope>NUCLEOTIDE SEQUENCE</scope>
    <source>
        <strain evidence="2">CBHHK067</strain>
    </source>
</reference>
<feature type="region of interest" description="Disordered" evidence="1">
    <location>
        <begin position="529"/>
        <end position="571"/>
    </location>
</feature>
<feature type="region of interest" description="Disordered" evidence="1">
    <location>
        <begin position="585"/>
        <end position="629"/>
    </location>
</feature>
<evidence type="ECO:0000313" key="3">
    <source>
        <dbReference type="Proteomes" id="UP001221757"/>
    </source>
</evidence>
<evidence type="ECO:0000256" key="1">
    <source>
        <dbReference type="SAM" id="MobiDB-lite"/>
    </source>
</evidence>
<protein>
    <submittedName>
        <fullName evidence="2">Uncharacterized protein</fullName>
    </submittedName>
</protein>
<evidence type="ECO:0000313" key="2">
    <source>
        <dbReference type="EMBL" id="KAJ7653489.1"/>
    </source>
</evidence>
<feature type="compositionally biased region" description="Polar residues" evidence="1">
    <location>
        <begin position="529"/>
        <end position="540"/>
    </location>
</feature>
<keyword evidence="3" id="KW-1185">Reference proteome</keyword>
<feature type="compositionally biased region" description="Polar residues" evidence="1">
    <location>
        <begin position="443"/>
        <end position="465"/>
    </location>
</feature>
<feature type="compositionally biased region" description="Polar residues" evidence="1">
    <location>
        <begin position="41"/>
        <end position="53"/>
    </location>
</feature>
<name>A0AAD7CMK9_MYCRO</name>
<dbReference type="Proteomes" id="UP001221757">
    <property type="component" value="Unassembled WGS sequence"/>
</dbReference>
<organism evidence="2 3">
    <name type="scientific">Mycena rosella</name>
    <name type="common">Pink bonnet</name>
    <name type="synonym">Agaricus rosellus</name>
    <dbReference type="NCBI Taxonomy" id="1033263"/>
    <lineage>
        <taxon>Eukaryota</taxon>
        <taxon>Fungi</taxon>
        <taxon>Dikarya</taxon>
        <taxon>Basidiomycota</taxon>
        <taxon>Agaricomycotina</taxon>
        <taxon>Agaricomycetes</taxon>
        <taxon>Agaricomycetidae</taxon>
        <taxon>Agaricales</taxon>
        <taxon>Marasmiineae</taxon>
        <taxon>Mycenaceae</taxon>
        <taxon>Mycena</taxon>
    </lineage>
</organism>
<comment type="caution">
    <text evidence="2">The sequence shown here is derived from an EMBL/GenBank/DDBJ whole genome shotgun (WGS) entry which is preliminary data.</text>
</comment>
<sequence>MGNNESNDPRMSAQNISRLAASENTRLDVEAPAFHPKLIRSDTTAAQAGSPPSSRLDDEQPSDKRDPDGSTSTCANCSFPLPESALPITFDTSGDLVPAQLSHYFPLPPTKIDANPASANFTSSTPLHKASMTSLTESMGHASLQETLDALWAPPKHVPVRISAPVSPLAKTDEPLIDFSDQIPMMPSFITCSTPTALLSSGDTSFEVKSSGGVLSASQSGDGSTFDVNVKTSGSEPIGGVPMFREETLTQMVARHPDLDLGPLDSSPKKINGDAARMLRSGSVSSSVGEDEPVQLPPFTYADAANIASKYPELAVRVLNEPLATPVQTNVMLPDEDEAEHFFTPQEVQNSSLNADPVFVMPEHTPDRPNWALAPDDPEPDYRDYRPRRDRRDGGDRRDLGRRETSGFAQNQNALDDQWQHGGNRDRSQRNAGYDEQGDRSNARSNGPSGRGWSQSPATLTNGPRRTTRGWRVLNRNSLRRLVQVLLLRKLVQVFLKVSISTRSIGEPKHDPWAVAAEQPAPEACSVAHSQSTLSSQSVRLPSVPETDGRDAFHTSAPRKEEGKPAPSADEWVANHDPWAVADENQGHQSQMLEPPKRETPSTIRGGGSPFRDRMNDNTNQNDRSVNEAPFSANVLDVRAPSQSNVAALAASRAGEMYDRRPDNNRSRNQEDELPAEFNYFMHSETVDWTSSGPTKASQNSFSPSQNLATQTPPIRETSATISAPTPRPTDYFDYSQQAADNFNTPAVREDTIRAPAPRENNFRAEVPDSNSFVLGSMKTERYDSYADNGYKGRERSASQWGPSDRERSDGGRGRGRDSVSPGYGAARGRRGDDYGCRDDGYGQGDGHGRVNDNHTRPSPYPPRGGKGLGHPAVQAALLGNGPGGYGSLDRCRRSTLDRRE</sequence>
<feature type="compositionally biased region" description="Polar residues" evidence="1">
    <location>
        <begin position="735"/>
        <end position="745"/>
    </location>
</feature>
<feature type="compositionally biased region" description="Basic and acidic residues" evidence="1">
    <location>
        <begin position="380"/>
        <end position="405"/>
    </location>
</feature>
<feature type="compositionally biased region" description="Basic and acidic residues" evidence="1">
    <location>
        <begin position="547"/>
        <end position="564"/>
    </location>
</feature>
<gene>
    <name evidence="2" type="ORF">B0H17DRAFT_1186337</name>
</gene>
<feature type="compositionally biased region" description="Basic and acidic residues" evidence="1">
    <location>
        <begin position="890"/>
        <end position="901"/>
    </location>
</feature>
<proteinExistence type="predicted"/>
<feature type="region of interest" description="Disordered" evidence="1">
    <location>
        <begin position="358"/>
        <end position="469"/>
    </location>
</feature>
<dbReference type="AlphaFoldDB" id="A0AAD7CMK9"/>
<feature type="compositionally biased region" description="Basic and acidic residues" evidence="1">
    <location>
        <begin position="55"/>
        <end position="68"/>
    </location>
</feature>
<feature type="compositionally biased region" description="Basic and acidic residues" evidence="1">
    <location>
        <begin position="804"/>
        <end position="818"/>
    </location>
</feature>